<dbReference type="EC" id="5.3.3.1" evidence="11"/>
<keyword evidence="7" id="KW-0443">Lipid metabolism</keyword>
<dbReference type="InterPro" id="IPR038607">
    <property type="entry name" value="PhoD-like_sf"/>
</dbReference>
<name>A0A6S6U3U0_9GAMM</name>
<evidence type="ECO:0000259" key="18">
    <source>
        <dbReference type="Pfam" id="PF09423"/>
    </source>
</evidence>
<evidence type="ECO:0000256" key="10">
    <source>
        <dbReference type="ARBA" id="ARBA00023235"/>
    </source>
</evidence>
<dbReference type="SUPFAM" id="SSF56300">
    <property type="entry name" value="Metallo-dependent phosphatases"/>
    <property type="match status" value="1"/>
</dbReference>
<dbReference type="InterPro" id="IPR036188">
    <property type="entry name" value="FAD/NAD-bd_sf"/>
</dbReference>
<dbReference type="CDD" id="cd07389">
    <property type="entry name" value="MPP_PhoD"/>
    <property type="match status" value="1"/>
</dbReference>
<evidence type="ECO:0000259" key="16">
    <source>
        <dbReference type="Pfam" id="PF00732"/>
    </source>
</evidence>
<dbReference type="EC" id="1.1.3.6" evidence="13"/>
<dbReference type="GO" id="GO:0050660">
    <property type="term" value="F:flavin adenine dinucleotide binding"/>
    <property type="evidence" value="ECO:0007669"/>
    <property type="project" value="InterPro"/>
</dbReference>
<keyword evidence="9" id="KW-0753">Steroid metabolism</keyword>
<dbReference type="InterPro" id="IPR052542">
    <property type="entry name" value="Cholesterol_Oxidase"/>
</dbReference>
<dbReference type="Pfam" id="PF00732">
    <property type="entry name" value="GMC_oxred_N"/>
    <property type="match status" value="1"/>
</dbReference>
<dbReference type="SUPFAM" id="SSF51905">
    <property type="entry name" value="FAD/NAD(P)-binding domain"/>
    <property type="match status" value="1"/>
</dbReference>
<evidence type="ECO:0000256" key="11">
    <source>
        <dbReference type="ARBA" id="ARBA00038856"/>
    </source>
</evidence>
<keyword evidence="8" id="KW-1207">Sterol metabolism</keyword>
<feature type="domain" description="Glucose-methanol-choline oxidoreductase C-terminal" evidence="17">
    <location>
        <begin position="499"/>
        <end position="606"/>
    </location>
</feature>
<keyword evidence="6" id="KW-0560">Oxidoreductase</keyword>
<evidence type="ECO:0000256" key="4">
    <source>
        <dbReference type="ARBA" id="ARBA00022630"/>
    </source>
</evidence>
<evidence type="ECO:0000256" key="3">
    <source>
        <dbReference type="ARBA" id="ARBA00022548"/>
    </source>
</evidence>
<evidence type="ECO:0000256" key="13">
    <source>
        <dbReference type="ARBA" id="ARBA00049723"/>
    </source>
</evidence>
<dbReference type="InterPro" id="IPR007867">
    <property type="entry name" value="GMC_OxRtase_C"/>
</dbReference>
<dbReference type="InterPro" id="IPR029058">
    <property type="entry name" value="AB_hydrolase_fold"/>
</dbReference>
<evidence type="ECO:0000256" key="12">
    <source>
        <dbReference type="ARBA" id="ARBA00049645"/>
    </source>
</evidence>
<evidence type="ECO:0000259" key="17">
    <source>
        <dbReference type="Pfam" id="PF05199"/>
    </source>
</evidence>
<protein>
    <recommendedName>
        <fullName evidence="14">Cholesterol oxidase</fullName>
        <ecNumber evidence="13">1.1.3.6</ecNumber>
        <ecNumber evidence="11">5.3.3.1</ecNumber>
    </recommendedName>
    <alternativeName>
        <fullName evidence="15">Cholesterol isomerase</fullName>
    </alternativeName>
</protein>
<dbReference type="Pfam" id="PF05199">
    <property type="entry name" value="GMC_oxred_C"/>
    <property type="match status" value="1"/>
</dbReference>
<feature type="domain" description="Glucose-methanol-choline oxidoreductase N-terminal" evidence="16">
    <location>
        <begin position="113"/>
        <end position="324"/>
    </location>
</feature>
<evidence type="ECO:0000313" key="19">
    <source>
        <dbReference type="EMBL" id="CAA6821359.1"/>
    </source>
</evidence>
<gene>
    <name evidence="19" type="ORF">HELGO_WM6050</name>
</gene>
<dbReference type="Gene3D" id="3.40.50.1820">
    <property type="entry name" value="alpha/beta hydrolase"/>
    <property type="match status" value="1"/>
</dbReference>
<proteinExistence type="inferred from homology"/>
<evidence type="ECO:0000256" key="8">
    <source>
        <dbReference type="ARBA" id="ARBA00023166"/>
    </source>
</evidence>
<keyword evidence="3" id="KW-0153">Cholesterol metabolism</keyword>
<evidence type="ECO:0000256" key="14">
    <source>
        <dbReference type="ARBA" id="ARBA00049744"/>
    </source>
</evidence>
<evidence type="ECO:0000256" key="9">
    <source>
        <dbReference type="ARBA" id="ARBA00023221"/>
    </source>
</evidence>
<dbReference type="PANTHER" id="PTHR47470:SF1">
    <property type="entry name" value="FAD-DEPENDENT OXIDOREDUCTASE 2 FAD BINDING DOMAIN-CONTAINING PROTEIN"/>
    <property type="match status" value="1"/>
</dbReference>
<evidence type="ECO:0000256" key="6">
    <source>
        <dbReference type="ARBA" id="ARBA00023002"/>
    </source>
</evidence>
<sequence length="1925" mass="217239">MSAQMQFSKGWIAEGLEQCIVEQESHGSQVADFDVIIIGSGYGGAIAAAELAGAKDSEGNTISVCILERGKEFIPGMFPAAEEELPAEVRVTAQGSKRSMGAMDGLFDLRMGPELNVVLGNGLGGGSLINAGVMDRPLKNVFQTGWPRAFTESAKMDAYYDEASELVGSSVGNEPNTILRHNSHQAEPLKKYQSLKELSHLNIENCSFRAAPITVCMQEGELNSADIPLHACTLCGDCATGCNHGAKNSLDTNLLVTAKQRGARIFTGASVIKLDEGENGVWELEVVHTQSSLRIKQGHPYSLRAKKVIVAAGALGSTEILTRSQQQTQLEFSARLGKGFSSNGDMLAVGYKQNQEANTIADEAVEFSKRHVGPTITGMIDRRDPLNKKGLLIEEMSVPAAMKRVFAELYTTANTLHSMENYDTGRHQRAYVKNDPASINQDALKHTSLYAVMGHDDNVSQGRLELQPTSLFPTDNTSKYQEGVIQIHWPELGKEPLFTQQIKTLAEMLKESGVGGKVIANPGWKLLPDSMMSLVDNQVGALTTVHPLGGCSMADDVESGVVDDCGRVFRRMAKQDDPYYSGLYVLDGAIIPSSLGINPALTIAAVSLRAVRCLKKEWGYSDASGEAVVEVPTPRPICNEPPLPKDNQPTEIEVVERLSGDARITDDKGESHDVVIEVTLSFASKKVLDLCRMSAESDHEAEAGRLRTKDNKDTHELERNQIRVYLKKDWETLQRTIYSPEHMNKFGSNLAYLEKEMDKAATFIGDVSGTLDVFTRDKSYFVPRVARVLGYSWLFNRGLRDTWQQMFPKHYEKKPGHGERKEGVLKRIVKPISNSLKLASRAGEKRMLEYALNIDDVRVGKNFRSLKGTSIKGFKVFTYARRANPWWQLAEIYLTDFQGLEKHPTEKKTILRLDTRYLARINVPLLRLSRQSDQYKALMDVMSLGMYVVRLLVSIHLWSFRSPDTPAPHEPKRLPQKITGLPEPEVKMLTVGEIPKNSVDNLTKGMDVKICLTRYPRKNSNKNPVVMLHGYSASGTSFTHNTINKTLVESFWEDDRDVWILDMRTSAGMPTARYPWRFEDVAQNDIPVAFNYIYEMCNNKPVDALVHCMGSVMFSMSVLIPERINFDNAYFNKLPAFDKNMDKSRFYEKRVNAVIYSQVTPMVVFSPGNRFRALLTSYLKELIPQDYHFKPVKEPGLLDQILDRVLYTLPYPRSEFDRENPPYKPWKRVTFARTRHRMDALYGRDFNLQQIDDEVMENIDDLFGPLSIDTVSQAIHFNRQNIITNPYGKNEYVSFENMQNWTFPTCGFHGGSNGLADIATAERTKHFFESAGHDYHIIQHPGKYGHQDSLIGRDAHKDIFKPILRFLRELEDKKAKTGDERVEKVKVVTEAGDVDIEMPWFGPVCYPADQSSKARVLVGIDPILTTAYPPVFIPITRTETGGRAIMDAGGLSLQRVISEYTTVFLNHYRDSNFENFQREHQCFVENYPEYLLPHSTEIDEVLVVLPYLRFPETPAKTGSVDIKAAQGMLKKAICDFVNSEGDISLACIQPYGDKDEQSDTIMVAFGSCQYTHGMLDEELSFKSYHKLSNRLADEKENKPDLLLLMGDQVYTDPTAGLFDPRSNADRFIQPYKRWLSNRFVRDVCRQLPMYSMLDDHEIVDNWEPIAKKAQEVYPEYAADLREKAEYGVRAYLCFQRGKFDQDIQEKSRNDLPKLWYSFQRKGFDFFMMDTRTDRGIRTATAEDGLISQAQCDDLREWLARTTTADHKPRFIVSPSMIMPIRKRMGTNTASNHFLDDGWAGYPSTLAKVLSLLVEHQHQNLVFLSGDEHFHLNVQCEIHQASDKKVSFHSIHSSGLYAPFGFANSSIREFEFMHEYSFADTHSGAEYQCRVTEWEGRASGGFSYLQISKEDGEWIVHNPTTDAIKH</sequence>
<organism evidence="19">
    <name type="scientific">uncultured Thiotrichaceae bacterium</name>
    <dbReference type="NCBI Taxonomy" id="298394"/>
    <lineage>
        <taxon>Bacteria</taxon>
        <taxon>Pseudomonadati</taxon>
        <taxon>Pseudomonadota</taxon>
        <taxon>Gammaproteobacteria</taxon>
        <taxon>Thiotrichales</taxon>
        <taxon>Thiotrichaceae</taxon>
        <taxon>environmental samples</taxon>
    </lineage>
</organism>
<keyword evidence="5" id="KW-0274">FAD</keyword>
<reference evidence="19" key="1">
    <citation type="submission" date="2020-01" db="EMBL/GenBank/DDBJ databases">
        <authorList>
            <person name="Meier V. D."/>
            <person name="Meier V D."/>
        </authorList>
    </citation>
    <scope>NUCLEOTIDE SEQUENCE</scope>
    <source>
        <strain evidence="19">HLG_WM_MAG_07</strain>
    </source>
</reference>
<comment type="cofactor">
    <cofactor evidence="1">
        <name>FAD</name>
        <dbReference type="ChEBI" id="CHEBI:57692"/>
    </cofactor>
</comment>
<dbReference type="GO" id="GO:0004769">
    <property type="term" value="F:steroid Delta-isomerase activity"/>
    <property type="evidence" value="ECO:0007669"/>
    <property type="project" value="UniProtKB-EC"/>
</dbReference>
<dbReference type="Pfam" id="PF09423">
    <property type="entry name" value="PhoD"/>
    <property type="match status" value="1"/>
</dbReference>
<dbReference type="GO" id="GO:0008203">
    <property type="term" value="P:cholesterol metabolic process"/>
    <property type="evidence" value="ECO:0007669"/>
    <property type="project" value="UniProtKB-KW"/>
</dbReference>
<evidence type="ECO:0000256" key="5">
    <source>
        <dbReference type="ARBA" id="ARBA00022827"/>
    </source>
</evidence>
<evidence type="ECO:0000256" key="2">
    <source>
        <dbReference type="ARBA" id="ARBA00010790"/>
    </source>
</evidence>
<dbReference type="GO" id="GO:0016995">
    <property type="term" value="F:cholesterol oxidase activity"/>
    <property type="evidence" value="ECO:0007669"/>
    <property type="project" value="UniProtKB-EC"/>
</dbReference>
<evidence type="ECO:0000256" key="7">
    <source>
        <dbReference type="ARBA" id="ARBA00023098"/>
    </source>
</evidence>
<dbReference type="InterPro" id="IPR000172">
    <property type="entry name" value="GMC_OxRdtase_N"/>
</dbReference>
<dbReference type="PANTHER" id="PTHR47470">
    <property type="entry name" value="CHOLESTEROL OXIDASE"/>
    <property type="match status" value="1"/>
</dbReference>
<comment type="pathway">
    <text evidence="12">Steroid metabolism; cholesterol degradation.</text>
</comment>
<comment type="similarity">
    <text evidence="2">Belongs to the GMC oxidoreductase family.</text>
</comment>
<dbReference type="Gene3D" id="3.60.21.70">
    <property type="entry name" value="PhoD-like phosphatase"/>
    <property type="match status" value="1"/>
</dbReference>
<accession>A0A6S6U3U0</accession>
<dbReference type="Gene3D" id="3.50.50.60">
    <property type="entry name" value="FAD/NAD(P)-binding domain"/>
    <property type="match status" value="3"/>
</dbReference>
<dbReference type="EMBL" id="CACVAY010000103">
    <property type="protein sequence ID" value="CAA6821359.1"/>
    <property type="molecule type" value="Genomic_DNA"/>
</dbReference>
<evidence type="ECO:0000256" key="15">
    <source>
        <dbReference type="ARBA" id="ARBA00049778"/>
    </source>
</evidence>
<keyword evidence="4" id="KW-0285">Flavoprotein</keyword>
<dbReference type="SUPFAM" id="SSF53474">
    <property type="entry name" value="alpha/beta-Hydrolases"/>
    <property type="match status" value="1"/>
</dbReference>
<dbReference type="InterPro" id="IPR029052">
    <property type="entry name" value="Metallo-depent_PP-like"/>
</dbReference>
<dbReference type="InterPro" id="IPR018946">
    <property type="entry name" value="PhoD-like_MPP"/>
</dbReference>
<feature type="domain" description="PhoD-like phosphatase metallophosphatase" evidence="18">
    <location>
        <begin position="1567"/>
        <end position="1843"/>
    </location>
</feature>
<evidence type="ECO:0000256" key="1">
    <source>
        <dbReference type="ARBA" id="ARBA00001974"/>
    </source>
</evidence>
<keyword evidence="10" id="KW-0413">Isomerase</keyword>